<dbReference type="GO" id="GO:0006508">
    <property type="term" value="P:proteolysis"/>
    <property type="evidence" value="ECO:0007669"/>
    <property type="project" value="InterPro"/>
</dbReference>
<sequence length="613" mass="66482">MTESTSNATGRPTFAASVAPDGSAFAHLVEVDGYPRAVQRWLRGGLRFSGSRFVRLPVEGPVSALRHSPDGKWLALEIEPHGSNRHQVWVVTTDPEDPQSWRIDDGLTDPRANALLIGWDGQRIALAVEGADDLGEARLVDPVTREVEIVDRRREGRLFDSWGGAHLIRTGPRSHRGLILLHEGRERELLGGDPGSSTEQAQVLTDRRPSALPAEAGEPLRLLVRSDHGADRSRLLRLTIPTAPSTDDLAVEVLAERAGCDLDEFAVSADGRFATLLWNVDGGHSVLQLFDLRTDRLLPPLTLPAEVASEASLSAEGSLLAVTAQGPEQRRTVSLIDPRDPGPWIPVEEPPEPRGDPVLPQWRRFPASDGLELNGWWYAPPEGWSAPGPVALWFHGGPEGQSRPEYSYVFPTLLAAGIAVFAPNVRGSGGFGRAFVHADEGPLRHRAIADVVDVVGHLVGAGLADPERIAITGRSYGGYLTNAALAFHPGLFRAGVAICGMSDLQTFYRDTEPWIGLAAYSKYGHPVHDAELLAELSPLHRVAAIEVPLLTLHGSADTNVPVNESRQVVAALAALGRRTESVVFPGEGHEFTRPENQQRLADLVRDWIIPEIC</sequence>
<dbReference type="GO" id="GO:0004252">
    <property type="term" value="F:serine-type endopeptidase activity"/>
    <property type="evidence" value="ECO:0007669"/>
    <property type="project" value="InterPro"/>
</dbReference>
<dbReference type="RefSeq" id="WP_094405922.1">
    <property type="nucleotide sequence ID" value="NZ_NMVO01000014.1"/>
</dbReference>
<evidence type="ECO:0000256" key="1">
    <source>
        <dbReference type="ARBA" id="ARBA00022801"/>
    </source>
</evidence>
<evidence type="ECO:0000256" key="2">
    <source>
        <dbReference type="SAM" id="MobiDB-lite"/>
    </source>
</evidence>
<name>A0A255GAD9_9ACTN</name>
<dbReference type="Pfam" id="PF00326">
    <property type="entry name" value="Peptidase_S9"/>
    <property type="match status" value="1"/>
</dbReference>
<dbReference type="EMBL" id="NMVO01000014">
    <property type="protein sequence ID" value="OYO12878.1"/>
    <property type="molecule type" value="Genomic_DNA"/>
</dbReference>
<dbReference type="PANTHER" id="PTHR42776">
    <property type="entry name" value="SERINE PEPTIDASE S9 FAMILY MEMBER"/>
    <property type="match status" value="1"/>
</dbReference>
<dbReference type="InterPro" id="IPR029058">
    <property type="entry name" value="AB_hydrolase_fold"/>
</dbReference>
<dbReference type="AlphaFoldDB" id="A0A255GAD9"/>
<dbReference type="PANTHER" id="PTHR42776:SF27">
    <property type="entry name" value="DIPEPTIDYL PEPTIDASE FAMILY MEMBER 6"/>
    <property type="match status" value="1"/>
</dbReference>
<dbReference type="InterPro" id="IPR001375">
    <property type="entry name" value="Peptidase_S9_cat"/>
</dbReference>
<comment type="caution">
    <text evidence="4">The sequence shown here is derived from an EMBL/GenBank/DDBJ whole genome shotgun (WGS) entry which is preliminary data.</text>
</comment>
<evidence type="ECO:0000313" key="5">
    <source>
        <dbReference type="Proteomes" id="UP000215896"/>
    </source>
</evidence>
<proteinExistence type="predicted"/>
<dbReference type="SUPFAM" id="SSF53474">
    <property type="entry name" value="alpha/beta-Hydrolases"/>
    <property type="match status" value="1"/>
</dbReference>
<dbReference type="PRINTS" id="PR00862">
    <property type="entry name" value="PROLIGOPTASE"/>
</dbReference>
<reference evidence="4 5" key="1">
    <citation type="submission" date="2017-07" db="EMBL/GenBank/DDBJ databases">
        <title>Draft whole genome sequences of clinical Proprionibacteriaceae strains.</title>
        <authorList>
            <person name="Bernier A.-M."/>
            <person name="Bernard K."/>
            <person name="Domingo M.-C."/>
        </authorList>
    </citation>
    <scope>NUCLEOTIDE SEQUENCE [LARGE SCALE GENOMIC DNA]</scope>
    <source>
        <strain evidence="4 5">NML 030167</strain>
    </source>
</reference>
<accession>A0A255GAD9</accession>
<evidence type="ECO:0000313" key="4">
    <source>
        <dbReference type="EMBL" id="OYO12878.1"/>
    </source>
</evidence>
<dbReference type="Proteomes" id="UP000215896">
    <property type="component" value="Unassembled WGS sequence"/>
</dbReference>
<dbReference type="Gene3D" id="3.40.50.1820">
    <property type="entry name" value="alpha/beta hydrolase"/>
    <property type="match status" value="1"/>
</dbReference>
<dbReference type="InterPro" id="IPR002470">
    <property type="entry name" value="Peptidase_S9A"/>
</dbReference>
<keyword evidence="1" id="KW-0378">Hydrolase</keyword>
<dbReference type="OrthoDB" id="3325701at2"/>
<feature type="region of interest" description="Disordered" evidence="2">
    <location>
        <begin position="330"/>
        <end position="359"/>
    </location>
</feature>
<protein>
    <submittedName>
        <fullName evidence="4">S9 family peptidase</fullName>
    </submittedName>
</protein>
<organism evidence="4 5">
    <name type="scientific">Enemella evansiae</name>
    <dbReference type="NCBI Taxonomy" id="2016499"/>
    <lineage>
        <taxon>Bacteria</taxon>
        <taxon>Bacillati</taxon>
        <taxon>Actinomycetota</taxon>
        <taxon>Actinomycetes</taxon>
        <taxon>Propionibacteriales</taxon>
        <taxon>Propionibacteriaceae</taxon>
        <taxon>Enemella</taxon>
    </lineage>
</organism>
<feature type="domain" description="Peptidase S9 prolyl oligopeptidase catalytic" evidence="3">
    <location>
        <begin position="406"/>
        <end position="608"/>
    </location>
</feature>
<evidence type="ECO:0000259" key="3">
    <source>
        <dbReference type="Pfam" id="PF00326"/>
    </source>
</evidence>
<dbReference type="SUPFAM" id="SSF82171">
    <property type="entry name" value="DPP6 N-terminal domain-like"/>
    <property type="match status" value="1"/>
</dbReference>
<gene>
    <name evidence="4" type="ORF">CGZ94_13385</name>
</gene>
<accession>A0A4R6LTD2</accession>
<keyword evidence="5" id="KW-1185">Reference proteome</keyword>